<dbReference type="Pfam" id="PF00017">
    <property type="entry name" value="SH2"/>
    <property type="match status" value="1"/>
</dbReference>
<evidence type="ECO:0000259" key="6">
    <source>
        <dbReference type="PROSITE" id="PS50002"/>
    </source>
</evidence>
<feature type="domain" description="SH3" evidence="6">
    <location>
        <begin position="1"/>
        <end position="56"/>
    </location>
</feature>
<evidence type="ECO:0000313" key="8">
    <source>
        <dbReference type="Proteomes" id="UP001158576"/>
    </source>
</evidence>
<dbReference type="Gene3D" id="2.30.30.40">
    <property type="entry name" value="SH3 Domains"/>
    <property type="match status" value="2"/>
</dbReference>
<dbReference type="SMART" id="SM00252">
    <property type="entry name" value="SH2"/>
    <property type="match status" value="1"/>
</dbReference>
<dbReference type="PANTHER" id="PTHR46037">
    <property type="entry name" value="PROTEIN ENHANCER OF SEVENLESS 2B"/>
    <property type="match status" value="1"/>
</dbReference>
<keyword evidence="2 3" id="KW-0727">SH2 domain</keyword>
<dbReference type="InterPro" id="IPR000980">
    <property type="entry name" value="SH2"/>
</dbReference>
<reference evidence="7 8" key="1">
    <citation type="submission" date="2021-04" db="EMBL/GenBank/DDBJ databases">
        <authorList>
            <person name="Bliznina A."/>
        </authorList>
    </citation>
    <scope>NUCLEOTIDE SEQUENCE [LARGE SCALE GENOMIC DNA]</scope>
</reference>
<feature type="domain" description="SH3" evidence="6">
    <location>
        <begin position="161"/>
        <end position="233"/>
    </location>
</feature>
<sequence length="267" mass="30892">MEARALYDFNGRSSDELSFRQGDFLTVIDIQNEHHRAEFQGRTGYVPANYVELLPNPWFHGGVPRQHAEQILSRQDLPRGAFLIRASEKSGGPGAFSLSVKNTSHRNLVEHYRILKNQQGQYHLWSETFFSLNQLVHHHMQHSVSRETDLRLVEVNLNQTQQVETFQAVSAYRFKSEVGDELGFEPHTRIQVHVSVPGQEKSNLDSDWWFGHLESNPEKRGFFPKNYANVSDQQNEIAQLKGQLTEFERVLILENEAHELTKKKMTI</sequence>
<dbReference type="Gene3D" id="3.30.505.10">
    <property type="entry name" value="SH2 domain"/>
    <property type="match status" value="1"/>
</dbReference>
<gene>
    <name evidence="7" type="ORF">OKIOD_LOCUS15640</name>
</gene>
<evidence type="ECO:0000259" key="5">
    <source>
        <dbReference type="PROSITE" id="PS50001"/>
    </source>
</evidence>
<dbReference type="CDD" id="cd00174">
    <property type="entry name" value="SH3"/>
    <property type="match status" value="1"/>
</dbReference>
<dbReference type="PROSITE" id="PS50001">
    <property type="entry name" value="SH2"/>
    <property type="match status" value="1"/>
</dbReference>
<dbReference type="SUPFAM" id="SSF55550">
    <property type="entry name" value="SH2 domain"/>
    <property type="match status" value="1"/>
</dbReference>
<proteinExistence type="predicted"/>
<dbReference type="Proteomes" id="UP001158576">
    <property type="component" value="Chromosome 2"/>
</dbReference>
<dbReference type="PRINTS" id="PR00452">
    <property type="entry name" value="SH3DOMAIN"/>
</dbReference>
<name>A0ABN7T967_OIKDI</name>
<organism evidence="7 8">
    <name type="scientific">Oikopleura dioica</name>
    <name type="common">Tunicate</name>
    <dbReference type="NCBI Taxonomy" id="34765"/>
    <lineage>
        <taxon>Eukaryota</taxon>
        <taxon>Metazoa</taxon>
        <taxon>Chordata</taxon>
        <taxon>Tunicata</taxon>
        <taxon>Appendicularia</taxon>
        <taxon>Copelata</taxon>
        <taxon>Oikopleuridae</taxon>
        <taxon>Oikopleura</taxon>
    </lineage>
</organism>
<evidence type="ECO:0000313" key="7">
    <source>
        <dbReference type="EMBL" id="CAG5112688.1"/>
    </source>
</evidence>
<keyword evidence="8" id="KW-1185">Reference proteome</keyword>
<dbReference type="EMBL" id="OU015567">
    <property type="protein sequence ID" value="CAG5112688.1"/>
    <property type="molecule type" value="Genomic_DNA"/>
</dbReference>
<feature type="domain" description="SH2" evidence="5">
    <location>
        <begin position="58"/>
        <end position="156"/>
    </location>
</feature>
<dbReference type="Pfam" id="PF14604">
    <property type="entry name" value="SH3_9"/>
    <property type="match status" value="1"/>
</dbReference>
<dbReference type="CDD" id="cd09941">
    <property type="entry name" value="SH2_Grb2_like"/>
    <property type="match status" value="1"/>
</dbReference>
<dbReference type="SUPFAM" id="SSF50044">
    <property type="entry name" value="SH3-domain"/>
    <property type="match status" value="2"/>
</dbReference>
<dbReference type="PRINTS" id="PR00401">
    <property type="entry name" value="SH2DOMAIN"/>
</dbReference>
<keyword evidence="1 4" id="KW-0728">SH3 domain</keyword>
<evidence type="ECO:0000256" key="3">
    <source>
        <dbReference type="PROSITE-ProRule" id="PRU00191"/>
    </source>
</evidence>
<dbReference type="InterPro" id="IPR001452">
    <property type="entry name" value="SH3_domain"/>
</dbReference>
<evidence type="ECO:0000256" key="1">
    <source>
        <dbReference type="ARBA" id="ARBA00022443"/>
    </source>
</evidence>
<dbReference type="InterPro" id="IPR036860">
    <property type="entry name" value="SH2_dom_sf"/>
</dbReference>
<dbReference type="PROSITE" id="PS50002">
    <property type="entry name" value="SH3"/>
    <property type="match status" value="2"/>
</dbReference>
<dbReference type="InterPro" id="IPR036028">
    <property type="entry name" value="SH3-like_dom_sf"/>
</dbReference>
<evidence type="ECO:0000256" key="4">
    <source>
        <dbReference type="PROSITE-ProRule" id="PRU00192"/>
    </source>
</evidence>
<protein>
    <submittedName>
        <fullName evidence="7">Oidioi.mRNA.OKI2018_I69.chr2.g6875.t1.cds</fullName>
    </submittedName>
</protein>
<evidence type="ECO:0000256" key="2">
    <source>
        <dbReference type="ARBA" id="ARBA00022999"/>
    </source>
</evidence>
<dbReference type="SMART" id="SM00326">
    <property type="entry name" value="SH3"/>
    <property type="match status" value="2"/>
</dbReference>
<accession>A0ABN7T967</accession>
<dbReference type="InterPro" id="IPR043539">
    <property type="entry name" value="Grb2-like"/>
</dbReference>